<sequence>MESGNSASRPHQKVAWW</sequence>
<name>A0A0E9VU54_ANGAN</name>
<dbReference type="EMBL" id="GBXM01027011">
    <property type="protein sequence ID" value="JAH81566.1"/>
    <property type="molecule type" value="Transcribed_RNA"/>
</dbReference>
<reference evidence="1" key="1">
    <citation type="submission" date="2014-11" db="EMBL/GenBank/DDBJ databases">
        <authorList>
            <person name="Amaro Gonzalez C."/>
        </authorList>
    </citation>
    <scope>NUCLEOTIDE SEQUENCE</scope>
</reference>
<accession>A0A0E9VU54</accession>
<protein>
    <submittedName>
        <fullName evidence="1">Uncharacterized protein</fullName>
    </submittedName>
</protein>
<proteinExistence type="predicted"/>
<organism evidence="1">
    <name type="scientific">Anguilla anguilla</name>
    <name type="common">European freshwater eel</name>
    <name type="synonym">Muraena anguilla</name>
    <dbReference type="NCBI Taxonomy" id="7936"/>
    <lineage>
        <taxon>Eukaryota</taxon>
        <taxon>Metazoa</taxon>
        <taxon>Chordata</taxon>
        <taxon>Craniata</taxon>
        <taxon>Vertebrata</taxon>
        <taxon>Euteleostomi</taxon>
        <taxon>Actinopterygii</taxon>
        <taxon>Neopterygii</taxon>
        <taxon>Teleostei</taxon>
        <taxon>Anguilliformes</taxon>
        <taxon>Anguillidae</taxon>
        <taxon>Anguilla</taxon>
    </lineage>
</organism>
<dbReference type="AlphaFoldDB" id="A0A0E9VU54"/>
<evidence type="ECO:0000313" key="1">
    <source>
        <dbReference type="EMBL" id="JAH81566.1"/>
    </source>
</evidence>
<reference evidence="1" key="2">
    <citation type="journal article" date="2015" name="Fish Shellfish Immunol.">
        <title>Early steps in the European eel (Anguilla anguilla)-Vibrio vulnificus interaction in the gills: Role of the RtxA13 toxin.</title>
        <authorList>
            <person name="Callol A."/>
            <person name="Pajuelo D."/>
            <person name="Ebbesson L."/>
            <person name="Teles M."/>
            <person name="MacKenzie S."/>
            <person name="Amaro C."/>
        </authorList>
    </citation>
    <scope>NUCLEOTIDE SEQUENCE</scope>
</reference>